<protein>
    <submittedName>
        <fullName evidence="1">Uncharacterized protein</fullName>
    </submittedName>
</protein>
<sequence length="139" mass="15048">MEPEFDDDVVLASRADSMRFCRDRTMGESCANVLAPVAEEDANQLLMAPREQNYRNVAGDIADGSDAVDAVVEEADGQQLHQPFFAAVAVVGSSLTCSESVVEQSNQWRVAKSAAAPEKRDVLGGCSQVTEKQQLMVRI</sequence>
<keyword evidence="2" id="KW-1185">Reference proteome</keyword>
<evidence type="ECO:0000313" key="2">
    <source>
        <dbReference type="Proteomes" id="UP000267029"/>
    </source>
</evidence>
<organism evidence="1 2">
    <name type="scientific">Mesocestoides corti</name>
    <name type="common">Flatworm</name>
    <dbReference type="NCBI Taxonomy" id="53468"/>
    <lineage>
        <taxon>Eukaryota</taxon>
        <taxon>Metazoa</taxon>
        <taxon>Spiralia</taxon>
        <taxon>Lophotrochozoa</taxon>
        <taxon>Platyhelminthes</taxon>
        <taxon>Cestoda</taxon>
        <taxon>Eucestoda</taxon>
        <taxon>Cyclophyllidea</taxon>
        <taxon>Mesocestoididae</taxon>
        <taxon>Mesocestoides</taxon>
    </lineage>
</organism>
<accession>A0A3P6HZY9</accession>
<reference evidence="1 2" key="1">
    <citation type="submission" date="2018-10" db="EMBL/GenBank/DDBJ databases">
        <authorList>
            <consortium name="Pathogen Informatics"/>
        </authorList>
    </citation>
    <scope>NUCLEOTIDE SEQUENCE [LARGE SCALE GENOMIC DNA]</scope>
</reference>
<evidence type="ECO:0000313" key="1">
    <source>
        <dbReference type="EMBL" id="VDD84585.1"/>
    </source>
</evidence>
<gene>
    <name evidence="1" type="ORF">MCOS_LOCUS10588</name>
</gene>
<dbReference type="AlphaFoldDB" id="A0A3P6HZY9"/>
<proteinExistence type="predicted"/>
<dbReference type="Proteomes" id="UP000267029">
    <property type="component" value="Unassembled WGS sequence"/>
</dbReference>
<dbReference type="EMBL" id="UXSR01006752">
    <property type="protein sequence ID" value="VDD84585.1"/>
    <property type="molecule type" value="Genomic_DNA"/>
</dbReference>
<name>A0A3P6HZY9_MESCO</name>